<dbReference type="SUPFAM" id="SSF102114">
    <property type="entry name" value="Radical SAM enzymes"/>
    <property type="match status" value="1"/>
</dbReference>
<dbReference type="PROSITE" id="PS51918">
    <property type="entry name" value="RADICAL_SAM"/>
    <property type="match status" value="1"/>
</dbReference>
<dbReference type="InterPro" id="IPR020612">
    <property type="entry name" value="Methylthiotransferase_CS"/>
</dbReference>
<evidence type="ECO:0000256" key="1">
    <source>
        <dbReference type="ARBA" id="ARBA00001966"/>
    </source>
</evidence>
<evidence type="ECO:0000256" key="4">
    <source>
        <dbReference type="ARBA" id="ARBA00022723"/>
    </source>
</evidence>
<dbReference type="InterPro" id="IPR006158">
    <property type="entry name" value="Cobalamin-bd"/>
</dbReference>
<dbReference type="eggNOG" id="arCOG01356">
    <property type="taxonomic scope" value="Archaea"/>
</dbReference>
<dbReference type="AlphaFoldDB" id="E1REX8"/>
<dbReference type="InterPro" id="IPR051198">
    <property type="entry name" value="BchE-like"/>
</dbReference>
<dbReference type="GO" id="GO:0003824">
    <property type="term" value="F:catalytic activity"/>
    <property type="evidence" value="ECO:0007669"/>
    <property type="project" value="InterPro"/>
</dbReference>
<dbReference type="CDD" id="cd01335">
    <property type="entry name" value="Radical_SAM"/>
    <property type="match status" value="1"/>
</dbReference>
<dbReference type="CDD" id="cd02068">
    <property type="entry name" value="radical_SAM_B12_BD"/>
    <property type="match status" value="1"/>
</dbReference>
<dbReference type="HOGENOM" id="CLU_021572_4_2_2"/>
<dbReference type="Pfam" id="PF04055">
    <property type="entry name" value="Radical_SAM"/>
    <property type="match status" value="1"/>
</dbReference>
<dbReference type="PANTHER" id="PTHR43409:SF16">
    <property type="entry name" value="SLR0320 PROTEIN"/>
    <property type="match status" value="1"/>
</dbReference>
<evidence type="ECO:0000256" key="3">
    <source>
        <dbReference type="ARBA" id="ARBA00022691"/>
    </source>
</evidence>
<dbReference type="PROSITE" id="PS51332">
    <property type="entry name" value="B12_BINDING"/>
    <property type="match status" value="1"/>
</dbReference>
<reference evidence="9 10" key="1">
    <citation type="journal article" date="2010" name="Stand. Genomic Sci.">
        <title>Complete genome sequence of Methanoplanus petrolearius type strain (SEBR 4847).</title>
        <authorList>
            <person name="Brambilla E."/>
            <person name="Djao O.D."/>
            <person name="Daligault H."/>
            <person name="Lapidus A."/>
            <person name="Lucas S."/>
            <person name="Hammon N."/>
            <person name="Nolan M."/>
            <person name="Tice H."/>
            <person name="Cheng J.F."/>
            <person name="Han C."/>
            <person name="Tapia R."/>
            <person name="Goodwin L."/>
            <person name="Pitluck S."/>
            <person name="Liolios K."/>
            <person name="Ivanova N."/>
            <person name="Mavromatis K."/>
            <person name="Mikhailova N."/>
            <person name="Pati A."/>
            <person name="Chen A."/>
            <person name="Palaniappan K."/>
            <person name="Land M."/>
            <person name="Hauser L."/>
            <person name="Chang Y.J."/>
            <person name="Jeffries C.D."/>
            <person name="Rohde M."/>
            <person name="Spring S."/>
            <person name="Sikorski J."/>
            <person name="Goker M."/>
            <person name="Woyke T."/>
            <person name="Bristow J."/>
            <person name="Eisen J.A."/>
            <person name="Markowitz V."/>
            <person name="Hugenholtz P."/>
            <person name="Kyrpides N.C."/>
            <person name="Klenk H.P."/>
        </authorList>
    </citation>
    <scope>NUCLEOTIDE SEQUENCE [LARGE SCALE GENOMIC DNA]</scope>
    <source>
        <strain evidence="10">DSM 11571 / OCM 486 / SEBR 4847</strain>
    </source>
</reference>
<gene>
    <name evidence="9" type="ordered locus">Mpet_1389</name>
</gene>
<keyword evidence="10" id="KW-1185">Reference proteome</keyword>
<dbReference type="Gene3D" id="3.80.30.20">
    <property type="entry name" value="tm_1862 like domain"/>
    <property type="match status" value="1"/>
</dbReference>
<dbReference type="KEGG" id="mpi:Mpet_1389"/>
<dbReference type="SFLD" id="SFLDS00029">
    <property type="entry name" value="Radical_SAM"/>
    <property type="match status" value="1"/>
</dbReference>
<protein>
    <submittedName>
        <fullName evidence="9">Radical SAM domain protein</fullName>
    </submittedName>
</protein>
<keyword evidence="5" id="KW-0408">Iron</keyword>
<dbReference type="GO" id="GO:0051539">
    <property type="term" value="F:4 iron, 4 sulfur cluster binding"/>
    <property type="evidence" value="ECO:0007669"/>
    <property type="project" value="UniProtKB-KW"/>
</dbReference>
<sequence length="490" mass="55728">MTEKLDLLLINPGARNQVYGKLGDSLSGIEPPLWCGLLAGFIRENGYSVRILDAEAENLSPHETAKRIADLKPILAGIIALGSNPSASSTPKMTAAGETLKALKQENPNIKTLLGGLHPSALPERTLTEEEVDFVCQGEGFETVLQLLKILRTDNESEDFIVNGLWYKKKGSVLSNPPAEPIQNLDELPFVAWDLLPMDIYRAHNWHCFSNLNKRGHYAVIYTSLGCPFNCNYCNIHALYGKPGIRFRSPEKVIEEIDFLVKKYQIENLKIIDELFVLNEKRVKKLCDLIIDREYNLNIWAYARVDTINESLANKMKSAGINWLAFGIESASKDVRDGVTKRFDQNKIEKAIEIAQKAGIFIMGNFIFGLPDDNNQTMQETLDLAKELNLEYINFYTAMAYPGSKLYFEAIQNGIKLPDKWHGFAQYGEETLPLPTKYLSSAEVLRFRDYAFDNYLSNPKYLKMIREKFGIEVEEHIKKMLEHKIKRKYA</sequence>
<dbReference type="OrthoDB" id="2305at2157"/>
<dbReference type="EMBL" id="CP002117">
    <property type="protein sequence ID" value="ADN36149.1"/>
    <property type="molecule type" value="Genomic_DNA"/>
</dbReference>
<feature type="domain" description="B12-binding" evidence="7">
    <location>
        <begin position="14"/>
        <end position="158"/>
    </location>
</feature>
<dbReference type="GO" id="GO:0031419">
    <property type="term" value="F:cobalamin binding"/>
    <property type="evidence" value="ECO:0007669"/>
    <property type="project" value="InterPro"/>
</dbReference>
<keyword evidence="6" id="KW-0411">Iron-sulfur</keyword>
<comment type="cofactor">
    <cofactor evidence="1">
        <name>[4Fe-4S] cluster</name>
        <dbReference type="ChEBI" id="CHEBI:49883"/>
    </cofactor>
</comment>
<keyword evidence="3" id="KW-0949">S-adenosyl-L-methionine</keyword>
<evidence type="ECO:0000256" key="5">
    <source>
        <dbReference type="ARBA" id="ARBA00023004"/>
    </source>
</evidence>
<dbReference type="GeneID" id="9743858"/>
<dbReference type="RefSeq" id="WP_013329326.1">
    <property type="nucleotide sequence ID" value="NC_014507.1"/>
</dbReference>
<evidence type="ECO:0000313" key="9">
    <source>
        <dbReference type="EMBL" id="ADN36149.1"/>
    </source>
</evidence>
<dbReference type="PANTHER" id="PTHR43409">
    <property type="entry name" value="ANAEROBIC MAGNESIUM-PROTOPORPHYRIN IX MONOMETHYL ESTER CYCLASE-RELATED"/>
    <property type="match status" value="1"/>
</dbReference>
<dbReference type="Proteomes" id="UP000006565">
    <property type="component" value="Chromosome"/>
</dbReference>
<name>E1REX8_METP4</name>
<dbReference type="STRING" id="679926.Mpet_1389"/>
<dbReference type="SFLD" id="SFLDG01123">
    <property type="entry name" value="methyltransferase_(Class_B)"/>
    <property type="match status" value="1"/>
</dbReference>
<keyword evidence="4" id="KW-0479">Metal-binding</keyword>
<keyword evidence="2" id="KW-0004">4Fe-4S</keyword>
<organism evidence="9 10">
    <name type="scientific">Methanolacinia petrolearia (strain DSM 11571 / OCM 486 / SEBR 4847)</name>
    <name type="common">Methanoplanus petrolearius</name>
    <dbReference type="NCBI Taxonomy" id="679926"/>
    <lineage>
        <taxon>Archaea</taxon>
        <taxon>Methanobacteriati</taxon>
        <taxon>Methanobacteriota</taxon>
        <taxon>Stenosarchaea group</taxon>
        <taxon>Methanomicrobia</taxon>
        <taxon>Methanomicrobiales</taxon>
        <taxon>Methanomicrobiaceae</taxon>
        <taxon>Methanolacinia</taxon>
    </lineage>
</organism>
<dbReference type="Pfam" id="PF02310">
    <property type="entry name" value="B12-binding"/>
    <property type="match status" value="1"/>
</dbReference>
<dbReference type="GO" id="GO:0046872">
    <property type="term" value="F:metal ion binding"/>
    <property type="evidence" value="ECO:0007669"/>
    <property type="project" value="UniProtKB-KW"/>
</dbReference>
<evidence type="ECO:0000313" key="10">
    <source>
        <dbReference type="Proteomes" id="UP000006565"/>
    </source>
</evidence>
<evidence type="ECO:0000256" key="2">
    <source>
        <dbReference type="ARBA" id="ARBA00022485"/>
    </source>
</evidence>
<evidence type="ECO:0000259" key="7">
    <source>
        <dbReference type="PROSITE" id="PS51332"/>
    </source>
</evidence>
<dbReference type="InterPro" id="IPR058240">
    <property type="entry name" value="rSAM_sf"/>
</dbReference>
<dbReference type="SMART" id="SM00729">
    <property type="entry name" value="Elp3"/>
    <property type="match status" value="1"/>
</dbReference>
<dbReference type="InterPro" id="IPR034466">
    <property type="entry name" value="Methyltransferase_Class_B"/>
</dbReference>
<evidence type="ECO:0000256" key="6">
    <source>
        <dbReference type="ARBA" id="ARBA00023014"/>
    </source>
</evidence>
<accession>E1REX8</accession>
<dbReference type="InterPro" id="IPR023404">
    <property type="entry name" value="rSAM_horseshoe"/>
</dbReference>
<dbReference type="SFLD" id="SFLDG01082">
    <property type="entry name" value="B12-binding_domain_containing"/>
    <property type="match status" value="1"/>
</dbReference>
<dbReference type="Gene3D" id="3.40.50.280">
    <property type="entry name" value="Cobalamin-binding domain"/>
    <property type="match status" value="1"/>
</dbReference>
<proteinExistence type="predicted"/>
<dbReference type="PROSITE" id="PS01278">
    <property type="entry name" value="MTTASE_RADICAL"/>
    <property type="match status" value="1"/>
</dbReference>
<evidence type="ECO:0000259" key="8">
    <source>
        <dbReference type="PROSITE" id="PS51918"/>
    </source>
</evidence>
<dbReference type="InterPro" id="IPR006638">
    <property type="entry name" value="Elp3/MiaA/NifB-like_rSAM"/>
</dbReference>
<feature type="domain" description="Radical SAM core" evidence="8">
    <location>
        <begin position="213"/>
        <end position="435"/>
    </location>
</feature>
<dbReference type="InterPro" id="IPR007197">
    <property type="entry name" value="rSAM"/>
</dbReference>
<dbReference type="GO" id="GO:0005829">
    <property type="term" value="C:cytosol"/>
    <property type="evidence" value="ECO:0007669"/>
    <property type="project" value="TreeGrafter"/>
</dbReference>